<dbReference type="EMBL" id="JAUSUG010000008">
    <property type="protein sequence ID" value="MDQ0254945.1"/>
    <property type="molecule type" value="Genomic_DNA"/>
</dbReference>
<comment type="caution">
    <text evidence="2">The sequence shown here is derived from an EMBL/GenBank/DDBJ whole genome shotgun (WGS) entry which is preliminary data.</text>
</comment>
<accession>A0ABT9ZVG8</accession>
<reference evidence="2 3" key="1">
    <citation type="submission" date="2023-07" db="EMBL/GenBank/DDBJ databases">
        <title>Genomic Encyclopedia of Type Strains, Phase IV (KMG-IV): sequencing the most valuable type-strain genomes for metagenomic binning, comparative biology and taxonomic classification.</title>
        <authorList>
            <person name="Goeker M."/>
        </authorList>
    </citation>
    <scope>NUCLEOTIDE SEQUENCE [LARGE SCALE GENOMIC DNA]</scope>
    <source>
        <strain evidence="2 3">DSM 9768</strain>
    </source>
</reference>
<protein>
    <submittedName>
        <fullName evidence="2">DNA gyrase/topoisomerase IV subunit B</fullName>
    </submittedName>
</protein>
<feature type="compositionally biased region" description="Basic residues" evidence="1">
    <location>
        <begin position="1"/>
        <end position="19"/>
    </location>
</feature>
<gene>
    <name evidence="2" type="ORF">J2S74_002327</name>
</gene>
<feature type="region of interest" description="Disordered" evidence="1">
    <location>
        <begin position="1"/>
        <end position="21"/>
    </location>
</feature>
<organism evidence="2 3">
    <name type="scientific">Evansella vedderi</name>
    <dbReference type="NCBI Taxonomy" id="38282"/>
    <lineage>
        <taxon>Bacteria</taxon>
        <taxon>Bacillati</taxon>
        <taxon>Bacillota</taxon>
        <taxon>Bacilli</taxon>
        <taxon>Bacillales</taxon>
        <taxon>Bacillaceae</taxon>
        <taxon>Evansella</taxon>
    </lineage>
</organism>
<evidence type="ECO:0000313" key="3">
    <source>
        <dbReference type="Proteomes" id="UP001230005"/>
    </source>
</evidence>
<keyword evidence="3" id="KW-1185">Reference proteome</keyword>
<evidence type="ECO:0000313" key="2">
    <source>
        <dbReference type="EMBL" id="MDQ0254945.1"/>
    </source>
</evidence>
<name>A0ABT9ZVG8_9BACI</name>
<dbReference type="Proteomes" id="UP001230005">
    <property type="component" value="Unassembled WGS sequence"/>
</dbReference>
<sequence>MLNVKPKLRPPKKRKTRSDKKRDIRVPISFEEYNFVLYCSRSKKQSITQFCTELVREYIEKNTNFEEMPYDSSSEYMVHVKPNQLLYESMVNLSVSLNCRSMREATHRILANAIFYMQGGTHVESVQRKEFDEPGTELEITTWQDI</sequence>
<evidence type="ECO:0000256" key="1">
    <source>
        <dbReference type="SAM" id="MobiDB-lite"/>
    </source>
</evidence>
<proteinExistence type="predicted"/>
<dbReference type="RefSeq" id="WP_307325622.1">
    <property type="nucleotide sequence ID" value="NZ_JAUSUG010000008.1"/>
</dbReference>